<dbReference type="GO" id="GO:0016139">
    <property type="term" value="P:glycoside catabolic process"/>
    <property type="evidence" value="ECO:0007669"/>
    <property type="project" value="TreeGrafter"/>
</dbReference>
<dbReference type="GO" id="GO:0004560">
    <property type="term" value="F:alpha-L-fucosidase activity"/>
    <property type="evidence" value="ECO:0007669"/>
    <property type="project" value="InterPro"/>
</dbReference>
<dbReference type="PANTHER" id="PTHR10030:SF37">
    <property type="entry name" value="ALPHA-L-FUCOSIDASE-RELATED"/>
    <property type="match status" value="1"/>
</dbReference>
<dbReference type="EC" id="3.2.1.51" evidence="3"/>
<dbReference type="InterPro" id="IPR016286">
    <property type="entry name" value="FUC_metazoa-typ"/>
</dbReference>
<dbReference type="InterPro" id="IPR057739">
    <property type="entry name" value="Glyco_hydro_29_N"/>
</dbReference>
<dbReference type="EMBL" id="AJWZ01006099">
    <property type="protein sequence ID" value="EKC60736.1"/>
    <property type="molecule type" value="Genomic_DNA"/>
</dbReference>
<comment type="function">
    <text evidence="1">Alpha-L-fucosidase is responsible for hydrolyzing the alpha-1,6-linked fucose joined to the reducing-end N-acetylglucosamine of the carbohydrate moieties of glycoproteins.</text>
</comment>
<evidence type="ECO:0000256" key="4">
    <source>
        <dbReference type="ARBA" id="ARBA00022729"/>
    </source>
</evidence>
<dbReference type="Gene3D" id="3.20.20.80">
    <property type="entry name" value="Glycosidases"/>
    <property type="match status" value="1"/>
</dbReference>
<gene>
    <name evidence="8" type="ORF">OBE_08825</name>
</gene>
<keyword evidence="6" id="KW-0326">Glycosidase</keyword>
<evidence type="ECO:0000256" key="3">
    <source>
        <dbReference type="ARBA" id="ARBA00012662"/>
    </source>
</evidence>
<keyword evidence="4" id="KW-0732">Signal</keyword>
<evidence type="ECO:0000256" key="2">
    <source>
        <dbReference type="ARBA" id="ARBA00007951"/>
    </source>
</evidence>
<dbReference type="InterPro" id="IPR017853">
    <property type="entry name" value="GH"/>
</dbReference>
<dbReference type="InterPro" id="IPR000933">
    <property type="entry name" value="Glyco_hydro_29"/>
</dbReference>
<comment type="caution">
    <text evidence="8">The sequence shown here is derived from an EMBL/GenBank/DDBJ whole genome shotgun (WGS) entry which is preliminary data.</text>
</comment>
<dbReference type="GO" id="GO:0006004">
    <property type="term" value="P:fucose metabolic process"/>
    <property type="evidence" value="ECO:0007669"/>
    <property type="project" value="InterPro"/>
</dbReference>
<evidence type="ECO:0000313" key="8">
    <source>
        <dbReference type="EMBL" id="EKC60736.1"/>
    </source>
</evidence>
<evidence type="ECO:0000256" key="5">
    <source>
        <dbReference type="ARBA" id="ARBA00022801"/>
    </source>
</evidence>
<sequence>NYKSPYILLRTFVDCLSMGGNLLLDIGPKEDGSIPEEQIAVLKEFGRWTKKHKEAIYETRAGIPTEHFQGYTTLNKAGDILYLYLPYKPNGPVEVKGLMNKVNRIWVVGNGAMLNYKVYNKNYWNSVPGNLYIDVPQQVQDEQITVLAVLLDGPIKLYRGVGQVQDNN</sequence>
<protein>
    <recommendedName>
        <fullName evidence="3">alpha-L-fucosidase</fullName>
        <ecNumber evidence="3">3.2.1.51</ecNumber>
    </recommendedName>
</protein>
<name>K1TN19_9ZZZZ</name>
<dbReference type="Pfam" id="PF01120">
    <property type="entry name" value="Alpha_L_fucos"/>
    <property type="match status" value="1"/>
</dbReference>
<feature type="non-terminal residue" evidence="8">
    <location>
        <position position="1"/>
    </location>
</feature>
<dbReference type="PANTHER" id="PTHR10030">
    <property type="entry name" value="ALPHA-L-FUCOSIDASE"/>
    <property type="match status" value="1"/>
</dbReference>
<evidence type="ECO:0000256" key="6">
    <source>
        <dbReference type="ARBA" id="ARBA00023295"/>
    </source>
</evidence>
<dbReference type="PRINTS" id="PR00741">
    <property type="entry name" value="GLHYDRLASE29"/>
</dbReference>
<keyword evidence="5" id="KW-0378">Hydrolase</keyword>
<dbReference type="AlphaFoldDB" id="K1TN19"/>
<comment type="similarity">
    <text evidence="2">Belongs to the glycosyl hydrolase 29 family.</text>
</comment>
<feature type="domain" description="Glycoside hydrolase family 29 N-terminal" evidence="7">
    <location>
        <begin position="1"/>
        <end position="54"/>
    </location>
</feature>
<proteinExistence type="inferred from homology"/>
<reference evidence="8" key="1">
    <citation type="journal article" date="2013" name="Environ. Microbiol.">
        <title>Microbiota from the distal guts of lean and obese adolescents exhibit partial functional redundancy besides clear differences in community structure.</title>
        <authorList>
            <person name="Ferrer M."/>
            <person name="Ruiz A."/>
            <person name="Lanza F."/>
            <person name="Haange S.B."/>
            <person name="Oberbach A."/>
            <person name="Till H."/>
            <person name="Bargiela R."/>
            <person name="Campoy C."/>
            <person name="Segura M.T."/>
            <person name="Richter M."/>
            <person name="von Bergen M."/>
            <person name="Seifert J."/>
            <person name="Suarez A."/>
        </authorList>
    </citation>
    <scope>NUCLEOTIDE SEQUENCE</scope>
</reference>
<dbReference type="SUPFAM" id="SSF51445">
    <property type="entry name" value="(Trans)glycosidases"/>
    <property type="match status" value="1"/>
</dbReference>
<accession>K1TN19</accession>
<evidence type="ECO:0000259" key="7">
    <source>
        <dbReference type="Pfam" id="PF01120"/>
    </source>
</evidence>
<organism evidence="8">
    <name type="scientific">human gut metagenome</name>
    <dbReference type="NCBI Taxonomy" id="408170"/>
    <lineage>
        <taxon>unclassified sequences</taxon>
        <taxon>metagenomes</taxon>
        <taxon>organismal metagenomes</taxon>
    </lineage>
</organism>
<dbReference type="GO" id="GO:0005764">
    <property type="term" value="C:lysosome"/>
    <property type="evidence" value="ECO:0007669"/>
    <property type="project" value="TreeGrafter"/>
</dbReference>
<evidence type="ECO:0000256" key="1">
    <source>
        <dbReference type="ARBA" id="ARBA00004071"/>
    </source>
</evidence>